<evidence type="ECO:0000259" key="7">
    <source>
        <dbReference type="Pfam" id="PF00155"/>
    </source>
</evidence>
<dbReference type="PANTHER" id="PTHR46383:SF1">
    <property type="entry name" value="ASPARTATE AMINOTRANSFERASE"/>
    <property type="match status" value="1"/>
</dbReference>
<dbReference type="InterPro" id="IPR015424">
    <property type="entry name" value="PyrdxlP-dep_Trfase"/>
</dbReference>
<evidence type="ECO:0000256" key="2">
    <source>
        <dbReference type="ARBA" id="ARBA00007441"/>
    </source>
</evidence>
<dbReference type="FunFam" id="3.40.640.10:FF:000033">
    <property type="entry name" value="Aspartate aminotransferase"/>
    <property type="match status" value="1"/>
</dbReference>
<proteinExistence type="inferred from homology"/>
<evidence type="ECO:0000256" key="6">
    <source>
        <dbReference type="RuleBase" id="RU000481"/>
    </source>
</evidence>
<name>A0A4Y7RAQ1_9FIRM</name>
<protein>
    <recommendedName>
        <fullName evidence="6">Aminotransferase</fullName>
        <ecNumber evidence="6">2.6.1.-</ecNumber>
    </recommendedName>
</protein>
<comment type="cofactor">
    <cofactor evidence="1 6">
        <name>pyridoxal 5'-phosphate</name>
        <dbReference type="ChEBI" id="CHEBI:597326"/>
    </cofactor>
</comment>
<organism evidence="8 9">
    <name type="scientific">Pelotomaculum schinkii</name>
    <dbReference type="NCBI Taxonomy" id="78350"/>
    <lineage>
        <taxon>Bacteria</taxon>
        <taxon>Bacillati</taxon>
        <taxon>Bacillota</taxon>
        <taxon>Clostridia</taxon>
        <taxon>Eubacteriales</taxon>
        <taxon>Desulfotomaculaceae</taxon>
        <taxon>Pelotomaculum</taxon>
    </lineage>
</organism>
<dbReference type="SUPFAM" id="SSF53383">
    <property type="entry name" value="PLP-dependent transferases"/>
    <property type="match status" value="1"/>
</dbReference>
<dbReference type="InterPro" id="IPR004838">
    <property type="entry name" value="NHTrfase_class1_PyrdxlP-BS"/>
</dbReference>
<evidence type="ECO:0000256" key="5">
    <source>
        <dbReference type="ARBA" id="ARBA00022898"/>
    </source>
</evidence>
<comment type="similarity">
    <text evidence="2 6">Belongs to the class-I pyridoxal-phosphate-dependent aminotransferase family.</text>
</comment>
<gene>
    <name evidence="8" type="ORF">Psch_02791</name>
</gene>
<dbReference type="InterPro" id="IPR015421">
    <property type="entry name" value="PyrdxlP-dep_Trfase_major"/>
</dbReference>
<dbReference type="InterPro" id="IPR015422">
    <property type="entry name" value="PyrdxlP-dep_Trfase_small"/>
</dbReference>
<sequence length="397" mass="43470">MKLADRALNISPSPTLSIDAKAKEMKSNGDSVVTFGAGEPDFDTPDHIKEAAIAAIRSGITKYTAVSGTKELKEAICHRFQIDQGLDYQPKQIVVSSGAKHTLYNAMQVLAQAGDEVILPAPYWVSYLEQIKLSGATARIVATREENGFKLTPDELEGAINSRTRLLILNSPSNPTGAVYSREELEKLAGVIARYDFMVLSDEIYAKLIYSGDRHESIASISPELKERTMVINGVSKAYAMTGWRIGYAACSAIVAKAMGDLQSHSTSNPNSIAQAASVAALTGDQTPTELMRVEFHHRRDYMLERLRAIPGVSCTRPNGSFYLFPNVKNYFGKSYQGTLIHNATDLAALLLKEARVAVVPGVAFGNDDYFRLSYACSMENIKEGLDRISSLMEQIR</sequence>
<keyword evidence="3 6" id="KW-0032">Aminotransferase</keyword>
<dbReference type="PANTHER" id="PTHR46383">
    <property type="entry name" value="ASPARTATE AMINOTRANSFERASE"/>
    <property type="match status" value="1"/>
</dbReference>
<accession>A0A4Y7RAQ1</accession>
<evidence type="ECO:0000313" key="8">
    <source>
        <dbReference type="EMBL" id="TEB05750.1"/>
    </source>
</evidence>
<dbReference type="InterPro" id="IPR050596">
    <property type="entry name" value="AspAT/PAT-like"/>
</dbReference>
<keyword evidence="5" id="KW-0663">Pyridoxal phosphate</keyword>
<dbReference type="PROSITE" id="PS00105">
    <property type="entry name" value="AA_TRANSFER_CLASS_1"/>
    <property type="match status" value="1"/>
</dbReference>
<keyword evidence="4 6" id="KW-0808">Transferase</keyword>
<evidence type="ECO:0000313" key="9">
    <source>
        <dbReference type="Proteomes" id="UP000298324"/>
    </source>
</evidence>
<evidence type="ECO:0000256" key="4">
    <source>
        <dbReference type="ARBA" id="ARBA00022679"/>
    </source>
</evidence>
<dbReference type="EMBL" id="QFGA01000002">
    <property type="protein sequence ID" value="TEB05750.1"/>
    <property type="molecule type" value="Genomic_DNA"/>
</dbReference>
<feature type="domain" description="Aminotransferase class I/classII large" evidence="7">
    <location>
        <begin position="32"/>
        <end position="389"/>
    </location>
</feature>
<dbReference type="Pfam" id="PF00155">
    <property type="entry name" value="Aminotran_1_2"/>
    <property type="match status" value="1"/>
</dbReference>
<keyword evidence="9" id="KW-1185">Reference proteome</keyword>
<dbReference type="EC" id="2.6.1.-" evidence="6"/>
<dbReference type="Gene3D" id="3.90.1150.10">
    <property type="entry name" value="Aspartate Aminotransferase, domain 1"/>
    <property type="match status" value="1"/>
</dbReference>
<reference evidence="8 9" key="1">
    <citation type="journal article" date="2018" name="Environ. Microbiol.">
        <title>Novel energy conservation strategies and behaviour of Pelotomaculum schinkii driving syntrophic propionate catabolism.</title>
        <authorList>
            <person name="Hidalgo-Ahumada C.A.P."/>
            <person name="Nobu M.K."/>
            <person name="Narihiro T."/>
            <person name="Tamaki H."/>
            <person name="Liu W.T."/>
            <person name="Kamagata Y."/>
            <person name="Stams A.J.M."/>
            <person name="Imachi H."/>
            <person name="Sousa D.Z."/>
        </authorList>
    </citation>
    <scope>NUCLEOTIDE SEQUENCE [LARGE SCALE GENOMIC DNA]</scope>
    <source>
        <strain evidence="8 9">HH</strain>
    </source>
</reference>
<dbReference type="InterPro" id="IPR004839">
    <property type="entry name" value="Aminotransferase_I/II_large"/>
</dbReference>
<comment type="caution">
    <text evidence="8">The sequence shown here is derived from an EMBL/GenBank/DDBJ whole genome shotgun (WGS) entry which is preliminary data.</text>
</comment>
<dbReference type="PRINTS" id="PR00753">
    <property type="entry name" value="ACCSYNTHASE"/>
</dbReference>
<dbReference type="GO" id="GO:0008483">
    <property type="term" value="F:transaminase activity"/>
    <property type="evidence" value="ECO:0007669"/>
    <property type="project" value="UniProtKB-KW"/>
</dbReference>
<evidence type="ECO:0000256" key="3">
    <source>
        <dbReference type="ARBA" id="ARBA00022576"/>
    </source>
</evidence>
<dbReference type="Proteomes" id="UP000298324">
    <property type="component" value="Unassembled WGS sequence"/>
</dbReference>
<evidence type="ECO:0000256" key="1">
    <source>
        <dbReference type="ARBA" id="ARBA00001933"/>
    </source>
</evidence>
<dbReference type="AlphaFoldDB" id="A0A4Y7RAQ1"/>
<dbReference type="GO" id="GO:0006520">
    <property type="term" value="P:amino acid metabolic process"/>
    <property type="evidence" value="ECO:0007669"/>
    <property type="project" value="InterPro"/>
</dbReference>
<dbReference type="GO" id="GO:0030170">
    <property type="term" value="F:pyridoxal phosphate binding"/>
    <property type="evidence" value="ECO:0007669"/>
    <property type="project" value="InterPro"/>
</dbReference>
<dbReference type="CDD" id="cd00609">
    <property type="entry name" value="AAT_like"/>
    <property type="match status" value="1"/>
</dbReference>
<dbReference type="Gene3D" id="3.40.640.10">
    <property type="entry name" value="Type I PLP-dependent aspartate aminotransferase-like (Major domain)"/>
    <property type="match status" value="1"/>
</dbReference>
<dbReference type="RefSeq" id="WP_190258496.1">
    <property type="nucleotide sequence ID" value="NZ_QFGA01000002.1"/>
</dbReference>